<dbReference type="Proteomes" id="UP001151699">
    <property type="component" value="Chromosome C"/>
</dbReference>
<organism evidence="8 9">
    <name type="scientific">Pseudolycoriella hygida</name>
    <dbReference type="NCBI Taxonomy" id="35572"/>
    <lineage>
        <taxon>Eukaryota</taxon>
        <taxon>Metazoa</taxon>
        <taxon>Ecdysozoa</taxon>
        <taxon>Arthropoda</taxon>
        <taxon>Hexapoda</taxon>
        <taxon>Insecta</taxon>
        <taxon>Pterygota</taxon>
        <taxon>Neoptera</taxon>
        <taxon>Endopterygota</taxon>
        <taxon>Diptera</taxon>
        <taxon>Nematocera</taxon>
        <taxon>Sciaroidea</taxon>
        <taxon>Sciaridae</taxon>
        <taxon>Pseudolycoriella</taxon>
    </lineage>
</organism>
<evidence type="ECO:0000256" key="6">
    <source>
        <dbReference type="ARBA" id="ARBA00023004"/>
    </source>
</evidence>
<dbReference type="GO" id="GO:0031418">
    <property type="term" value="F:L-ascorbic acid binding"/>
    <property type="evidence" value="ECO:0007669"/>
    <property type="project" value="UniProtKB-KW"/>
</dbReference>
<protein>
    <recommendedName>
        <fullName evidence="7">Fe2OG dioxygenase domain-containing protein</fullName>
    </recommendedName>
</protein>
<dbReference type="GO" id="GO:0005506">
    <property type="term" value="F:iron ion binding"/>
    <property type="evidence" value="ECO:0007669"/>
    <property type="project" value="InterPro"/>
</dbReference>
<feature type="domain" description="Fe2OG dioxygenase" evidence="7">
    <location>
        <begin position="118"/>
        <end position="218"/>
    </location>
</feature>
<dbReference type="EMBL" id="WJQU01000004">
    <property type="protein sequence ID" value="KAJ6635528.1"/>
    <property type="molecule type" value="Genomic_DNA"/>
</dbReference>
<gene>
    <name evidence="8" type="ORF">Bhyg_14114</name>
</gene>
<dbReference type="PANTHER" id="PTHR10869">
    <property type="entry name" value="PROLYL 4-HYDROXYLASE ALPHA SUBUNIT"/>
    <property type="match status" value="1"/>
</dbReference>
<dbReference type="OrthoDB" id="69177at2759"/>
<keyword evidence="5" id="KW-0560">Oxidoreductase</keyword>
<comment type="caution">
    <text evidence="8">The sequence shown here is derived from an EMBL/GenBank/DDBJ whole genome shotgun (WGS) entry which is preliminary data.</text>
</comment>
<evidence type="ECO:0000256" key="2">
    <source>
        <dbReference type="ARBA" id="ARBA00022723"/>
    </source>
</evidence>
<comment type="cofactor">
    <cofactor evidence="1">
        <name>L-ascorbate</name>
        <dbReference type="ChEBI" id="CHEBI:38290"/>
    </cofactor>
</comment>
<dbReference type="Gene3D" id="2.60.120.620">
    <property type="entry name" value="q2cbj1_9rhob like domain"/>
    <property type="match status" value="1"/>
</dbReference>
<dbReference type="InterPro" id="IPR045054">
    <property type="entry name" value="P4HA-like"/>
</dbReference>
<evidence type="ECO:0000259" key="7">
    <source>
        <dbReference type="PROSITE" id="PS51471"/>
    </source>
</evidence>
<dbReference type="InterPro" id="IPR006620">
    <property type="entry name" value="Pro_4_hyd_alph"/>
</dbReference>
<evidence type="ECO:0000256" key="3">
    <source>
        <dbReference type="ARBA" id="ARBA00022896"/>
    </source>
</evidence>
<evidence type="ECO:0000313" key="8">
    <source>
        <dbReference type="EMBL" id="KAJ6635528.1"/>
    </source>
</evidence>
<accession>A0A9Q0RX39</accession>
<reference evidence="8" key="1">
    <citation type="submission" date="2022-07" db="EMBL/GenBank/DDBJ databases">
        <authorList>
            <person name="Trinca V."/>
            <person name="Uliana J.V.C."/>
            <person name="Torres T.T."/>
            <person name="Ward R.J."/>
            <person name="Monesi N."/>
        </authorList>
    </citation>
    <scope>NUCLEOTIDE SEQUENCE</scope>
    <source>
        <strain evidence="8">HSMRA1968</strain>
        <tissue evidence="8">Whole embryos</tissue>
    </source>
</reference>
<keyword evidence="3" id="KW-0847">Vitamin C</keyword>
<dbReference type="GO" id="GO:0005783">
    <property type="term" value="C:endoplasmic reticulum"/>
    <property type="evidence" value="ECO:0007669"/>
    <property type="project" value="TreeGrafter"/>
</dbReference>
<dbReference type="SMART" id="SM00702">
    <property type="entry name" value="P4Hc"/>
    <property type="match status" value="1"/>
</dbReference>
<name>A0A9Q0RX39_9DIPT</name>
<sequence>MNAVTPPVPLTSLLSETFDVSQITKEDLDMGVISESGKLAFLLHNVFTPTECANLIKTSEEAGYSEALVHVGGGQQLLMKGYRDGSRVMIDDCEFVRCLFERISAYLPATFNNQQLLEINERLRFLRYDKADQFKPHCDASYGRPDYSARTLITLQIYLNEDFRGGETTFLQRRNTTGKSLPVVPKTGMILVFEHNILHEGSVVKEGRKYTIRTDVLYKMEQ</sequence>
<evidence type="ECO:0000256" key="5">
    <source>
        <dbReference type="ARBA" id="ARBA00023002"/>
    </source>
</evidence>
<dbReference type="PROSITE" id="PS51471">
    <property type="entry name" value="FE2OG_OXY"/>
    <property type="match status" value="1"/>
</dbReference>
<dbReference type="GO" id="GO:0004656">
    <property type="term" value="F:procollagen-proline 4-dioxygenase activity"/>
    <property type="evidence" value="ECO:0007669"/>
    <property type="project" value="TreeGrafter"/>
</dbReference>
<keyword evidence="9" id="KW-1185">Reference proteome</keyword>
<evidence type="ECO:0000313" key="9">
    <source>
        <dbReference type="Proteomes" id="UP001151699"/>
    </source>
</evidence>
<proteinExistence type="predicted"/>
<dbReference type="InterPro" id="IPR044862">
    <property type="entry name" value="Pro_4_hyd_alph_FE2OG_OXY"/>
</dbReference>
<evidence type="ECO:0000256" key="4">
    <source>
        <dbReference type="ARBA" id="ARBA00022964"/>
    </source>
</evidence>
<dbReference type="AlphaFoldDB" id="A0A9Q0RX39"/>
<dbReference type="Pfam" id="PF13640">
    <property type="entry name" value="2OG-FeII_Oxy_3"/>
    <property type="match status" value="1"/>
</dbReference>
<keyword evidence="6" id="KW-0408">Iron</keyword>
<dbReference type="PANTHER" id="PTHR10869:SF241">
    <property type="entry name" value="FE2OG DIOXYGENASE DOMAIN-CONTAINING PROTEIN"/>
    <property type="match status" value="1"/>
</dbReference>
<keyword evidence="4" id="KW-0223">Dioxygenase</keyword>
<evidence type="ECO:0000256" key="1">
    <source>
        <dbReference type="ARBA" id="ARBA00001961"/>
    </source>
</evidence>
<keyword evidence="2" id="KW-0479">Metal-binding</keyword>
<dbReference type="InterPro" id="IPR005123">
    <property type="entry name" value="Oxoglu/Fe-dep_dioxygenase_dom"/>
</dbReference>